<evidence type="ECO:0000259" key="2">
    <source>
        <dbReference type="SMART" id="SM00382"/>
    </source>
</evidence>
<evidence type="ECO:0000313" key="4">
    <source>
        <dbReference type="Proteomes" id="UP001295684"/>
    </source>
</evidence>
<dbReference type="InterPro" id="IPR003593">
    <property type="entry name" value="AAA+_ATPase"/>
</dbReference>
<dbReference type="InterPro" id="IPR027417">
    <property type="entry name" value="P-loop_NTPase"/>
</dbReference>
<keyword evidence="4" id="KW-1185">Reference proteome</keyword>
<feature type="region of interest" description="Disordered" evidence="1">
    <location>
        <begin position="1487"/>
        <end position="1508"/>
    </location>
</feature>
<gene>
    <name evidence="3" type="ORF">ECRASSUSDP1_LOCUS236</name>
</gene>
<dbReference type="SUPFAM" id="SSF52540">
    <property type="entry name" value="P-loop containing nucleoside triphosphate hydrolases"/>
    <property type="match status" value="1"/>
</dbReference>
<feature type="region of interest" description="Disordered" evidence="1">
    <location>
        <begin position="814"/>
        <end position="837"/>
    </location>
</feature>
<reference evidence="3" key="1">
    <citation type="submission" date="2023-07" db="EMBL/GenBank/DDBJ databases">
        <authorList>
            <consortium name="AG Swart"/>
            <person name="Singh M."/>
            <person name="Singh A."/>
            <person name="Seah K."/>
            <person name="Emmerich C."/>
        </authorList>
    </citation>
    <scope>NUCLEOTIDE SEQUENCE</scope>
    <source>
        <strain evidence="3">DP1</strain>
    </source>
</reference>
<feature type="domain" description="AAA+ ATPase" evidence="2">
    <location>
        <begin position="396"/>
        <end position="550"/>
    </location>
</feature>
<dbReference type="InterPro" id="IPR024983">
    <property type="entry name" value="CHAT_dom"/>
</dbReference>
<dbReference type="Proteomes" id="UP001295684">
    <property type="component" value="Unassembled WGS sequence"/>
</dbReference>
<feature type="compositionally biased region" description="Polar residues" evidence="1">
    <location>
        <begin position="1"/>
        <end position="11"/>
    </location>
</feature>
<proteinExistence type="predicted"/>
<dbReference type="PANTHER" id="PTHR47691">
    <property type="entry name" value="REGULATOR-RELATED"/>
    <property type="match status" value="1"/>
</dbReference>
<feature type="compositionally biased region" description="Basic and acidic residues" evidence="1">
    <location>
        <begin position="817"/>
        <end position="837"/>
    </location>
</feature>
<dbReference type="Gene3D" id="3.40.50.300">
    <property type="entry name" value="P-loop containing nucleotide triphosphate hydrolases"/>
    <property type="match status" value="1"/>
</dbReference>
<dbReference type="SMART" id="SM00382">
    <property type="entry name" value="AAA"/>
    <property type="match status" value="1"/>
</dbReference>
<feature type="region of interest" description="Disordered" evidence="1">
    <location>
        <begin position="875"/>
        <end position="904"/>
    </location>
</feature>
<dbReference type="EMBL" id="CAMPGE010000221">
    <property type="protein sequence ID" value="CAI2358952.1"/>
    <property type="molecule type" value="Genomic_DNA"/>
</dbReference>
<dbReference type="PANTHER" id="PTHR47691:SF3">
    <property type="entry name" value="HTH-TYPE TRANSCRIPTIONAL REGULATOR RV0890C-RELATED"/>
    <property type="match status" value="1"/>
</dbReference>
<dbReference type="InterPro" id="IPR049945">
    <property type="entry name" value="AAA_22"/>
</dbReference>
<name>A0AAD1X4Y7_EUPCR</name>
<sequence length="1575" mass="180455">MKNTLLQSKKFGSSIRKNSESERSDDDSVTVRPTTMGGRIRIWNKMDQAPSTDSSFLGLGHDCVCKERVKKIKKKIIEKEKLISRALKLIRKDQRRSLFENQNSFEDAIVPMQSNDIVDFLSQDNRNMDKLHLAVLYASPLGYEVVDKTGSKTFKVIQELNFHNDIDNITNALEGGMNQVNYSIRMGTSMNFISSVSKNPYVLHFIGHGISNQEIKGKKEDCLVLENEDGSGQLVSSQKLKMILDVCNSKLDVVFLSSCYSENQSEVFLNAGAQHVVCIERSKKVMDEACIKFSSVFYQALFNELRTPCEAYNIAQQTLSISQGLEGQSALFIMKTRNSIEEQHCCRSHILYKGVTSRVDKLRTGIRFVKNLPSKPCPFVGRNQDVREVLQILKLGKRIITITGEPGIGKTTVAYAVIHYLIERDEELIKNGVVFLNGNNCASLPTWLHTFNTKIIESHESFSANKLSKKDTLQVFKEIMKKLKDLDLLLIIDNAESFLISINVLKQFLEMIFKSSQKIKVLLTSKIEPIQYLGGIIGVEDSVIRLKPLTIQFSERLLCEKAGKMIPKDERLKLQKREPERIHAGFKNGYQHLFGYLLGGHPITISLAANIYSTSNLNHLYETLIKSTILNSLTQGTGGDLVVNKLTLSLNLSLKLYNNKKIYDFFNLMGYLPGGARQEDIDSLWQSVTGNTYEEWFPFCTYLEKASIIMRKTVKQDKNEIEIFQLVPMIKNVAEETSKETEKKKIHKIVTQYYIQILENILKENSVSGSSEKNQSVMNKLWFFEMNIWECVYRALEIKKNIDFSEIDRNNSMWSVDKSRDPSPERESRQDLERMQKRRLDDALDMDLIKLTPKDSSEQLNNVILNISKNASLKNASMEESSQEDDSAIEDLQQKSKPSRAPTENNMLNLMMKNKERSIKEEEDDNIFNEIIKMVKPQIMPRTTSNDLQDSNVLSFIEKSVMPNKTDKKLIQPKPKVKKKKVDAGLGDNSSFLIREMDKKLKRTINQKVANIIKSNKKLSSLSMPKEEVYAKLSHKLMEMQEQHKLYKGDATNEVSKKGKTVKKINDDSKIMILYLTNLILFSKKTDVVKVIEEYGKYFYDKNLCEANLRKLKGLALIRNKKDTSFETSTEAIKEFLYAKVIFQKHDCHHGVGICCAGVGFILYEIFTHYVKNKLALLDYAKRTFIESLNNYTLIAHDYGMSYCYDMLQDIKRGLGQNFSEEYRRYMTLQSKILNDTDLSKSTFIERVQGVEMSLLIENIMEVTTKATLLDENRNGDVDEMVKYIIDRKKMVESVNQANEQEYNNHMLNFIAIVSDPGRGDSQVFIPVVNKQMTEVRQSIEPKDRGSFKNVFNQIPMGIKAREKFKSKLKINSPKNSLQLGEGGSYLKSLTSVKNKVSVNFTDTAKKLRMKRTKTLNSDDLSEDSSDLEFCHNHRIYSKLQKVEKPVVKAIQEDFLTKLEKSRKSKDMNLVEIEEESTIQMAIFKNKQRNNKPLRKADNESSNSHKGKFRMRNFVKKLKSNRYNPTITEKMKGHISPNLPSISIVPLKSMMTDKDIAKAALRAAVNRTSHHMSLQ</sequence>
<comment type="caution">
    <text evidence="3">The sequence shown here is derived from an EMBL/GenBank/DDBJ whole genome shotgun (WGS) entry which is preliminary data.</text>
</comment>
<evidence type="ECO:0000313" key="3">
    <source>
        <dbReference type="EMBL" id="CAI2358952.1"/>
    </source>
</evidence>
<dbReference type="Pfam" id="PF12770">
    <property type="entry name" value="CHAT"/>
    <property type="match status" value="1"/>
</dbReference>
<accession>A0AAD1X4Y7</accession>
<protein>
    <recommendedName>
        <fullName evidence="2">AAA+ ATPase domain-containing protein</fullName>
    </recommendedName>
</protein>
<feature type="region of interest" description="Disordered" evidence="1">
    <location>
        <begin position="1"/>
        <end position="31"/>
    </location>
</feature>
<evidence type="ECO:0000256" key="1">
    <source>
        <dbReference type="SAM" id="MobiDB-lite"/>
    </source>
</evidence>
<dbReference type="Pfam" id="PF13401">
    <property type="entry name" value="AAA_22"/>
    <property type="match status" value="1"/>
</dbReference>
<organism evidence="3 4">
    <name type="scientific">Euplotes crassus</name>
    <dbReference type="NCBI Taxonomy" id="5936"/>
    <lineage>
        <taxon>Eukaryota</taxon>
        <taxon>Sar</taxon>
        <taxon>Alveolata</taxon>
        <taxon>Ciliophora</taxon>
        <taxon>Intramacronucleata</taxon>
        <taxon>Spirotrichea</taxon>
        <taxon>Hypotrichia</taxon>
        <taxon>Euplotida</taxon>
        <taxon>Euplotidae</taxon>
        <taxon>Moneuplotes</taxon>
    </lineage>
</organism>
<dbReference type="GO" id="GO:0016887">
    <property type="term" value="F:ATP hydrolysis activity"/>
    <property type="evidence" value="ECO:0007669"/>
    <property type="project" value="InterPro"/>
</dbReference>